<organism evidence="1 2">
    <name type="scientific">Caerostris extrusa</name>
    <name type="common">Bark spider</name>
    <name type="synonym">Caerostris bankana</name>
    <dbReference type="NCBI Taxonomy" id="172846"/>
    <lineage>
        <taxon>Eukaryota</taxon>
        <taxon>Metazoa</taxon>
        <taxon>Ecdysozoa</taxon>
        <taxon>Arthropoda</taxon>
        <taxon>Chelicerata</taxon>
        <taxon>Arachnida</taxon>
        <taxon>Araneae</taxon>
        <taxon>Araneomorphae</taxon>
        <taxon>Entelegynae</taxon>
        <taxon>Araneoidea</taxon>
        <taxon>Araneidae</taxon>
        <taxon>Caerostris</taxon>
    </lineage>
</organism>
<reference evidence="1 2" key="1">
    <citation type="submission" date="2021-06" db="EMBL/GenBank/DDBJ databases">
        <title>Caerostris extrusa draft genome.</title>
        <authorList>
            <person name="Kono N."/>
            <person name="Arakawa K."/>
        </authorList>
    </citation>
    <scope>NUCLEOTIDE SEQUENCE [LARGE SCALE GENOMIC DNA]</scope>
</reference>
<gene>
    <name evidence="1" type="ORF">CEXT_603581</name>
</gene>
<name>A0AAV4PT60_CAEEX</name>
<keyword evidence="2" id="KW-1185">Reference proteome</keyword>
<dbReference type="EMBL" id="BPLR01005157">
    <property type="protein sequence ID" value="GIY00247.1"/>
    <property type="molecule type" value="Genomic_DNA"/>
</dbReference>
<evidence type="ECO:0000313" key="2">
    <source>
        <dbReference type="Proteomes" id="UP001054945"/>
    </source>
</evidence>
<proteinExistence type="predicted"/>
<sequence length="99" mass="11219">MCITAKKKTNRSRSVYLLFHQQATSNVSETLNLNVAITKTGLFRATNSQFPMPLDQSQSSVCSRSLNRDDRPEPVINVRIVIIRLKGRFSIHGLLLKFT</sequence>
<dbReference type="AlphaFoldDB" id="A0AAV4PT60"/>
<dbReference type="Proteomes" id="UP001054945">
    <property type="component" value="Unassembled WGS sequence"/>
</dbReference>
<comment type="caution">
    <text evidence="1">The sequence shown here is derived from an EMBL/GenBank/DDBJ whole genome shotgun (WGS) entry which is preliminary data.</text>
</comment>
<accession>A0AAV4PT60</accession>
<evidence type="ECO:0000313" key="1">
    <source>
        <dbReference type="EMBL" id="GIY00247.1"/>
    </source>
</evidence>
<protein>
    <submittedName>
        <fullName evidence="1">Uncharacterized protein</fullName>
    </submittedName>
</protein>